<dbReference type="Pfam" id="PF09335">
    <property type="entry name" value="VTT_dom"/>
    <property type="match status" value="1"/>
</dbReference>
<organism evidence="11 12">
    <name type="scientific">Geomonas anaerohicana</name>
    <dbReference type="NCBI Taxonomy" id="2798583"/>
    <lineage>
        <taxon>Bacteria</taxon>
        <taxon>Pseudomonadati</taxon>
        <taxon>Thermodesulfobacteriota</taxon>
        <taxon>Desulfuromonadia</taxon>
        <taxon>Geobacterales</taxon>
        <taxon>Geobacteraceae</taxon>
        <taxon>Geomonas</taxon>
    </lineage>
</organism>
<keyword evidence="5 9" id="KW-1133">Transmembrane helix</keyword>
<comment type="caution">
    <text evidence="11">The sequence shown here is derived from an EMBL/GenBank/DDBJ whole genome shotgun (WGS) entry which is preliminary data.</text>
</comment>
<keyword evidence="2" id="KW-1003">Cell membrane</keyword>
<sequence length="592" mass="64533">MAVTDQTPVATSATAGNVGRCTGCNICVKECGFLQRAGTPKELASGEAEYDPFQCTLCGLCTAVCPVGIDPAAFFLERRREVRQAKGADDPRHAPLIAYERRGTSRAFTFYGLPESCSAIFFPGCALPGSRPGVVWKVYEELRRTLPELGIVLDCCLKPSHSLGRKEHFDTSFKEITDYLLEKGIKKVLVACPNCHRIFSEYGGHFKVETVYEVLAGIPGAIPDSGSPCVVIHDPCVSRGMKSMQDAVRQLVAHRGLHVEEMKHARQRTQCCGRGGGVNFVLPNALEDAAASRAAEAAGRAMVTYCAACAETYRGKTTTMHALDLWLSPELAKAGRSKVSRAPFTYLNRLALKRRFRNRGHFAVMRERGGKEVAIETTKRVKAATMVLVIAAAALLFRLAGGNQVCDPATLKQMLQGHEILAPVIFILLYGITPVLFLPGLPMAIAAGLLFGPLWGVIYAITGATLGASASFLVARYLARDWVAARLSGEMWQNLDRKVAEQGWKIVAVTRLVPLFPFNLLNYAFGLTRIPYWHYVTASFLFMLPACIAFIVFSSSLPQLLKGKASPALFAGAALIAAVMLLPAWYRKRARP</sequence>
<evidence type="ECO:0000313" key="11">
    <source>
        <dbReference type="EMBL" id="MBJ6749850.1"/>
    </source>
</evidence>
<dbReference type="Pfam" id="PF12838">
    <property type="entry name" value="Fer4_7"/>
    <property type="match status" value="1"/>
</dbReference>
<evidence type="ECO:0000256" key="8">
    <source>
        <dbReference type="ARBA" id="ARBA00023136"/>
    </source>
</evidence>
<feature type="transmembrane region" description="Helical" evidence="9">
    <location>
        <begin position="420"/>
        <end position="451"/>
    </location>
</feature>
<dbReference type="PANTHER" id="PTHR12677:SF59">
    <property type="entry name" value="GOLGI APPARATUS MEMBRANE PROTEIN TVP38-RELATED"/>
    <property type="match status" value="1"/>
</dbReference>
<dbReference type="InterPro" id="IPR017896">
    <property type="entry name" value="4Fe4S_Fe-S-bd"/>
</dbReference>
<evidence type="ECO:0000256" key="1">
    <source>
        <dbReference type="ARBA" id="ARBA00004651"/>
    </source>
</evidence>
<keyword evidence="6" id="KW-0408">Iron</keyword>
<feature type="transmembrane region" description="Helical" evidence="9">
    <location>
        <begin position="383"/>
        <end position="400"/>
    </location>
</feature>
<dbReference type="InterPro" id="IPR015414">
    <property type="entry name" value="TMEM64"/>
</dbReference>
<proteinExistence type="predicted"/>
<evidence type="ECO:0000256" key="4">
    <source>
        <dbReference type="ARBA" id="ARBA00022723"/>
    </source>
</evidence>
<dbReference type="Pfam" id="PF02754">
    <property type="entry name" value="CCG"/>
    <property type="match status" value="2"/>
</dbReference>
<comment type="subcellular location">
    <subcellularLocation>
        <location evidence="1">Cell membrane</location>
        <topology evidence="1">Multi-pass membrane protein</topology>
    </subcellularLocation>
</comment>
<feature type="transmembrane region" description="Helical" evidence="9">
    <location>
        <begin position="532"/>
        <end position="553"/>
    </location>
</feature>
<keyword evidence="4" id="KW-0479">Metal-binding</keyword>
<dbReference type="Gene3D" id="3.30.70.20">
    <property type="match status" value="1"/>
</dbReference>
<keyword evidence="7" id="KW-0411">Iron-sulfur</keyword>
<evidence type="ECO:0000256" key="6">
    <source>
        <dbReference type="ARBA" id="ARBA00023004"/>
    </source>
</evidence>
<dbReference type="PANTHER" id="PTHR12677">
    <property type="entry name" value="GOLGI APPARATUS MEMBRANE PROTEIN TVP38-RELATED"/>
    <property type="match status" value="1"/>
</dbReference>
<keyword evidence="3 9" id="KW-0812">Transmembrane</keyword>
<feature type="transmembrane region" description="Helical" evidence="9">
    <location>
        <begin position="565"/>
        <end position="586"/>
    </location>
</feature>
<evidence type="ECO:0000256" key="9">
    <source>
        <dbReference type="SAM" id="Phobius"/>
    </source>
</evidence>
<evidence type="ECO:0000259" key="10">
    <source>
        <dbReference type="PROSITE" id="PS51379"/>
    </source>
</evidence>
<evidence type="ECO:0000256" key="5">
    <source>
        <dbReference type="ARBA" id="ARBA00022989"/>
    </source>
</evidence>
<dbReference type="InterPro" id="IPR032816">
    <property type="entry name" value="VTT_dom"/>
</dbReference>
<feature type="domain" description="4Fe-4S ferredoxin-type" evidence="10">
    <location>
        <begin position="46"/>
        <end position="69"/>
    </location>
</feature>
<reference evidence="11 12" key="1">
    <citation type="submission" date="2020-12" db="EMBL/GenBank/DDBJ databases">
        <title>Geomonas sp. Red421, isolated from paddy soil.</title>
        <authorList>
            <person name="Xu Z."/>
            <person name="Zhang Z."/>
            <person name="Masuda Y."/>
            <person name="Itoh H."/>
            <person name="Senoo K."/>
        </authorList>
    </citation>
    <scope>NUCLEOTIDE SEQUENCE [LARGE SCALE GENOMIC DNA]</scope>
    <source>
        <strain evidence="11 12">Red421</strain>
    </source>
</reference>
<dbReference type="EMBL" id="JAEMHL010000003">
    <property type="protein sequence ID" value="MBJ6749850.1"/>
    <property type="molecule type" value="Genomic_DNA"/>
</dbReference>
<accession>A0ABS0YC24</accession>
<evidence type="ECO:0000256" key="7">
    <source>
        <dbReference type="ARBA" id="ARBA00023014"/>
    </source>
</evidence>
<dbReference type="InterPro" id="IPR017900">
    <property type="entry name" value="4Fe4S_Fe_S_CS"/>
</dbReference>
<name>A0ABS0YC24_9BACT</name>
<gene>
    <name evidence="11" type="ORF">JFN91_06460</name>
</gene>
<evidence type="ECO:0000256" key="2">
    <source>
        <dbReference type="ARBA" id="ARBA00022475"/>
    </source>
</evidence>
<dbReference type="PROSITE" id="PS00198">
    <property type="entry name" value="4FE4S_FER_1"/>
    <property type="match status" value="1"/>
</dbReference>
<feature type="transmembrane region" description="Helical" evidence="9">
    <location>
        <begin position="457"/>
        <end position="479"/>
    </location>
</feature>
<evidence type="ECO:0000313" key="12">
    <source>
        <dbReference type="Proteomes" id="UP000614714"/>
    </source>
</evidence>
<dbReference type="SUPFAM" id="SSF46548">
    <property type="entry name" value="alpha-helical ferredoxin"/>
    <property type="match status" value="1"/>
</dbReference>
<evidence type="ECO:0000256" key="3">
    <source>
        <dbReference type="ARBA" id="ARBA00022692"/>
    </source>
</evidence>
<dbReference type="InterPro" id="IPR004017">
    <property type="entry name" value="Cys_rich_dom"/>
</dbReference>
<protein>
    <submittedName>
        <fullName evidence="11">VTT domain-containing protein</fullName>
    </submittedName>
</protein>
<keyword evidence="12" id="KW-1185">Reference proteome</keyword>
<keyword evidence="8 9" id="KW-0472">Membrane</keyword>
<dbReference type="Proteomes" id="UP000614714">
    <property type="component" value="Unassembled WGS sequence"/>
</dbReference>
<dbReference type="PROSITE" id="PS51379">
    <property type="entry name" value="4FE4S_FER_2"/>
    <property type="match status" value="1"/>
</dbReference>